<name>A0ABR7IS19_9CLOT</name>
<evidence type="ECO:0000256" key="1">
    <source>
        <dbReference type="SAM" id="Phobius"/>
    </source>
</evidence>
<dbReference type="Pfam" id="PF08378">
    <property type="entry name" value="NERD"/>
    <property type="match status" value="1"/>
</dbReference>
<sequence length="215" mass="25085">MSEAQFIILYLIVGAIIVLGIVWLIKANRRRGVKGERVVAGILRRYARRYHGKVINDLYLPLYDQTTQIDHILIAPFGMIVVETKNYKGEVYGSPDETQWTHIVGDNKHKFYNPVMQNKTHIENIRHIFQKEKVYNVSIENAVVFADKRLVLGIPKGMPVYSAKRFRKHLGDFQYYTDKGVNVERVYDVLKKYQVTDRKLIAQHNKNVKKIAKQK</sequence>
<dbReference type="RefSeq" id="WP_069987398.1">
    <property type="nucleotide sequence ID" value="NZ_JACOQK010000001.1"/>
</dbReference>
<evidence type="ECO:0000313" key="4">
    <source>
        <dbReference type="Proteomes" id="UP000649151"/>
    </source>
</evidence>
<feature type="transmembrane region" description="Helical" evidence="1">
    <location>
        <begin position="6"/>
        <end position="25"/>
    </location>
</feature>
<keyword evidence="4" id="KW-1185">Reference proteome</keyword>
<keyword evidence="1" id="KW-0812">Transmembrane</keyword>
<proteinExistence type="predicted"/>
<reference evidence="3 4" key="1">
    <citation type="submission" date="2020-08" db="EMBL/GenBank/DDBJ databases">
        <title>Genome public.</title>
        <authorList>
            <person name="Liu C."/>
            <person name="Sun Q."/>
        </authorList>
    </citation>
    <scope>NUCLEOTIDE SEQUENCE [LARGE SCALE GENOMIC DNA]</scope>
    <source>
        <strain evidence="3 4">NSJ-27</strain>
    </source>
</reference>
<feature type="domain" description="NERD" evidence="2">
    <location>
        <begin position="31"/>
        <end position="148"/>
    </location>
</feature>
<dbReference type="PROSITE" id="PS50965">
    <property type="entry name" value="NERD"/>
    <property type="match status" value="1"/>
</dbReference>
<accession>A0ABR7IS19</accession>
<comment type="caution">
    <text evidence="3">The sequence shown here is derived from an EMBL/GenBank/DDBJ whole genome shotgun (WGS) entry which is preliminary data.</text>
</comment>
<organism evidence="3 4">
    <name type="scientific">Clostridium facile</name>
    <dbReference type="NCBI Taxonomy" id="2763035"/>
    <lineage>
        <taxon>Bacteria</taxon>
        <taxon>Bacillati</taxon>
        <taxon>Bacillota</taxon>
        <taxon>Clostridia</taxon>
        <taxon>Eubacteriales</taxon>
        <taxon>Clostridiaceae</taxon>
        <taxon>Clostridium</taxon>
    </lineage>
</organism>
<evidence type="ECO:0000259" key="2">
    <source>
        <dbReference type="PROSITE" id="PS50965"/>
    </source>
</evidence>
<keyword evidence="1" id="KW-0472">Membrane</keyword>
<protein>
    <submittedName>
        <fullName evidence="3">NERD domain-containing protein</fullName>
    </submittedName>
</protein>
<keyword evidence="1" id="KW-1133">Transmembrane helix</keyword>
<evidence type="ECO:0000313" key="3">
    <source>
        <dbReference type="EMBL" id="MBC5787945.1"/>
    </source>
</evidence>
<dbReference type="InterPro" id="IPR011528">
    <property type="entry name" value="NERD"/>
</dbReference>
<gene>
    <name evidence="3" type="ORF">H8Z77_07945</name>
</gene>
<dbReference type="EMBL" id="JACOQK010000001">
    <property type="protein sequence ID" value="MBC5787945.1"/>
    <property type="molecule type" value="Genomic_DNA"/>
</dbReference>
<dbReference type="Proteomes" id="UP000649151">
    <property type="component" value="Unassembled WGS sequence"/>
</dbReference>